<evidence type="ECO:0000313" key="10">
    <source>
        <dbReference type="Proteomes" id="UP000016888"/>
    </source>
</evidence>
<dbReference type="GO" id="GO:0006281">
    <property type="term" value="P:DNA repair"/>
    <property type="evidence" value="ECO:0007669"/>
    <property type="project" value="UniProtKB-KW"/>
</dbReference>
<evidence type="ECO:0000256" key="6">
    <source>
        <dbReference type="ARBA" id="ARBA00022763"/>
    </source>
</evidence>
<dbReference type="PANTHER" id="PTHR47810:SF1">
    <property type="entry name" value="DNA LIGASE B"/>
    <property type="match status" value="1"/>
</dbReference>
<comment type="cofactor">
    <cofactor evidence="1">
        <name>a divalent metal cation</name>
        <dbReference type="ChEBI" id="CHEBI:60240"/>
    </cofactor>
</comment>
<dbReference type="PROSITE" id="PS00333">
    <property type="entry name" value="DNA_LIGASE_A2"/>
    <property type="match status" value="1"/>
</dbReference>
<keyword evidence="5" id="KW-0235">DNA replication</keyword>
<evidence type="ECO:0000256" key="5">
    <source>
        <dbReference type="ARBA" id="ARBA00022705"/>
    </source>
</evidence>
<organism evidence="9 10">
    <name type="scientific">Ralstonia phage RSB3</name>
    <dbReference type="NCBI Taxonomy" id="1402875"/>
    <lineage>
        <taxon>Viruses</taxon>
        <taxon>Duplodnaviria</taxon>
        <taxon>Heunggongvirae</taxon>
        <taxon>Uroviricota</taxon>
        <taxon>Caudoviricetes</taxon>
        <taxon>Autographivirales</taxon>
        <taxon>Autoscriptoviridae</taxon>
        <taxon>Jiaoyazivirus</taxon>
        <taxon>Jiaoyazivirus RSB3</taxon>
    </lineage>
</organism>
<dbReference type="EMBL" id="AB854109">
    <property type="protein sequence ID" value="BAN92331.1"/>
    <property type="molecule type" value="Genomic_DNA"/>
</dbReference>
<dbReference type="GO" id="GO:0003910">
    <property type="term" value="F:DNA ligase (ATP) activity"/>
    <property type="evidence" value="ECO:0007669"/>
    <property type="project" value="InterPro"/>
</dbReference>
<dbReference type="PROSITE" id="PS50160">
    <property type="entry name" value="DNA_LIGASE_A3"/>
    <property type="match status" value="1"/>
</dbReference>
<dbReference type="GO" id="GO:0006310">
    <property type="term" value="P:DNA recombination"/>
    <property type="evidence" value="ECO:0007669"/>
    <property type="project" value="InterPro"/>
</dbReference>
<dbReference type="GO" id="GO:0005524">
    <property type="term" value="F:ATP binding"/>
    <property type="evidence" value="ECO:0007669"/>
    <property type="project" value="InterPro"/>
</dbReference>
<evidence type="ECO:0000259" key="8">
    <source>
        <dbReference type="PROSITE" id="PS50160"/>
    </source>
</evidence>
<comment type="similarity">
    <text evidence="2">Belongs to the ATP-dependent DNA ligase family.</text>
</comment>
<dbReference type="InterPro" id="IPR050326">
    <property type="entry name" value="NAD_dep_DNA_ligaseB"/>
</dbReference>
<dbReference type="SUPFAM" id="SSF50249">
    <property type="entry name" value="Nucleic acid-binding proteins"/>
    <property type="match status" value="1"/>
</dbReference>
<dbReference type="Gene3D" id="3.30.1490.70">
    <property type="match status" value="1"/>
</dbReference>
<dbReference type="PANTHER" id="PTHR47810">
    <property type="entry name" value="DNA LIGASE"/>
    <property type="match status" value="1"/>
</dbReference>
<evidence type="ECO:0000256" key="7">
    <source>
        <dbReference type="ARBA" id="ARBA00023204"/>
    </source>
</evidence>
<accession>U3TIX8</accession>
<dbReference type="OrthoDB" id="4135at10239"/>
<proteinExistence type="inferred from homology"/>
<sequence length="284" mass="32204">MSKLMKGKTFKDGKKKLTYPAIVEIKLDEIRCDVRLDADLRARFLSYAEKPLANLGFQFEATFGRFMGDIEHDRLDCGVLVNRSFNDTYRWVRSTKGVPVDLLGAKIEFILFDLPANTMPFSQRVGFLDAIAKVGRERYGLPFIRPMRATVYEEEGVWSMFGKAREEGYEGLMVKTLDHKYEVGKRTAGWLKVKPEDDADGVITAINRAYSLEGAPLDRAGSVSIKCEDGSTADAGGMDHELGRLMLAAPSMFIGKWATFTYMERDRQGGYRHPRFQRLREDKA</sequence>
<dbReference type="Gene3D" id="2.40.50.140">
    <property type="entry name" value="Nucleic acid-binding proteins"/>
    <property type="match status" value="1"/>
</dbReference>
<dbReference type="GO" id="GO:0006260">
    <property type="term" value="P:DNA replication"/>
    <property type="evidence" value="ECO:0007669"/>
    <property type="project" value="UniProtKB-KW"/>
</dbReference>
<keyword evidence="6" id="KW-0227">DNA damage</keyword>
<dbReference type="KEGG" id="vg:17699647"/>
<dbReference type="SUPFAM" id="SSF56091">
    <property type="entry name" value="DNA ligase/mRNA capping enzyme, catalytic domain"/>
    <property type="match status" value="1"/>
</dbReference>
<keyword evidence="4 9" id="KW-0436">Ligase</keyword>
<protein>
    <recommendedName>
        <fullName evidence="3">DNA ligase</fullName>
    </recommendedName>
</protein>
<dbReference type="InterPro" id="IPR016059">
    <property type="entry name" value="DNA_ligase_ATP-dep_CS"/>
</dbReference>
<dbReference type="InterPro" id="IPR012340">
    <property type="entry name" value="NA-bd_OB-fold"/>
</dbReference>
<dbReference type="GeneID" id="17699647"/>
<evidence type="ECO:0000256" key="1">
    <source>
        <dbReference type="ARBA" id="ARBA00001968"/>
    </source>
</evidence>
<dbReference type="RefSeq" id="YP_008853908.1">
    <property type="nucleotide sequence ID" value="NC_022917.1"/>
</dbReference>
<name>U3TIX8_9CAUD</name>
<dbReference type="Gene3D" id="3.30.470.30">
    <property type="entry name" value="DNA ligase/mRNA capping enzyme"/>
    <property type="match status" value="1"/>
</dbReference>
<keyword evidence="10" id="KW-1185">Reference proteome</keyword>
<dbReference type="Pfam" id="PF01068">
    <property type="entry name" value="DNA_ligase_A_M"/>
    <property type="match status" value="1"/>
</dbReference>
<dbReference type="InterPro" id="IPR012310">
    <property type="entry name" value="DNA_ligase_ATP-dep_cent"/>
</dbReference>
<evidence type="ECO:0000256" key="3">
    <source>
        <dbReference type="ARBA" id="ARBA00013308"/>
    </source>
</evidence>
<reference evidence="9 10" key="1">
    <citation type="submission" date="2013-09" db="EMBL/GenBank/DDBJ databases">
        <title>Genomic characterization of Ralstonia solanacearum phage phiRSB3.</title>
        <authorList>
            <person name="Kawasaki T."/>
            <person name="Matsunami M."/>
            <person name="Fujie M."/>
            <person name="Yamada T."/>
        </authorList>
    </citation>
    <scope>NUCLEOTIDE SEQUENCE [LARGE SCALE GENOMIC DNA]</scope>
</reference>
<feature type="domain" description="ATP-dependent DNA ligase family profile" evidence="8">
    <location>
        <begin position="119"/>
        <end position="196"/>
    </location>
</feature>
<evidence type="ECO:0000256" key="2">
    <source>
        <dbReference type="ARBA" id="ARBA00007572"/>
    </source>
</evidence>
<keyword evidence="7" id="KW-0234">DNA repair</keyword>
<dbReference type="Proteomes" id="UP000016888">
    <property type="component" value="Segment"/>
</dbReference>
<evidence type="ECO:0000256" key="4">
    <source>
        <dbReference type="ARBA" id="ARBA00022598"/>
    </source>
</evidence>
<evidence type="ECO:0000313" key="9">
    <source>
        <dbReference type="EMBL" id="BAN92331.1"/>
    </source>
</evidence>